<organism evidence="1 2">
    <name type="scientific">Rhodocytophaga aerolata</name>
    <dbReference type="NCBI Taxonomy" id="455078"/>
    <lineage>
        <taxon>Bacteria</taxon>
        <taxon>Pseudomonadati</taxon>
        <taxon>Bacteroidota</taxon>
        <taxon>Cytophagia</taxon>
        <taxon>Cytophagales</taxon>
        <taxon>Rhodocytophagaceae</taxon>
        <taxon>Rhodocytophaga</taxon>
    </lineage>
</organism>
<comment type="caution">
    <text evidence="1">The sequence shown here is derived from an EMBL/GenBank/DDBJ whole genome shotgun (WGS) entry which is preliminary data.</text>
</comment>
<dbReference type="EMBL" id="JAUKPO010000043">
    <property type="protein sequence ID" value="MDO1451106.1"/>
    <property type="molecule type" value="Genomic_DNA"/>
</dbReference>
<accession>A0ABT8RHB9</accession>
<evidence type="ECO:0000313" key="2">
    <source>
        <dbReference type="Proteomes" id="UP001168528"/>
    </source>
</evidence>
<sequence length="277" mass="29243">MNLFHLISQVEKLDPQAMDQLVSRRNIFTQLAGMSKKAALVAAPLLIGSAFNQVLAGNKDVPAVFNYALLLEYLEEDFYLQALAKPGLIPTGAPMNAIMQIKKHESAHVALLKGALGGAANPRPSSFNFGAAFDNYPTFLAFAQALEDTGVRAYKGKAGEIKEAGNPNDYLTVALQIHSVEARHAAHIRMMRRGAAGGGIMQAGWISNAEANGAPQVVYGPGNPATTFPSEGNTTQAGLNLVTALGTTYTAAEVSEAFDEALDEATVRSIAGPFIVA</sequence>
<name>A0ABT8RHB9_9BACT</name>
<reference evidence="1" key="1">
    <citation type="submission" date="2023-07" db="EMBL/GenBank/DDBJ databases">
        <title>The genome sequence of Rhodocytophaga aerolata KACC 12507.</title>
        <authorList>
            <person name="Zhang X."/>
        </authorList>
    </citation>
    <scope>NUCLEOTIDE SEQUENCE</scope>
    <source>
        <strain evidence="1">KACC 12507</strain>
    </source>
</reference>
<dbReference type="Pfam" id="PF13668">
    <property type="entry name" value="Ferritin_2"/>
    <property type="match status" value="1"/>
</dbReference>
<dbReference type="RefSeq" id="WP_302041906.1">
    <property type="nucleotide sequence ID" value="NZ_JAUKPO010000043.1"/>
</dbReference>
<proteinExistence type="predicted"/>
<protein>
    <submittedName>
        <fullName evidence="1">Ferritin-like domain-containing protein</fullName>
    </submittedName>
</protein>
<evidence type="ECO:0000313" key="1">
    <source>
        <dbReference type="EMBL" id="MDO1451106.1"/>
    </source>
</evidence>
<keyword evidence="2" id="KW-1185">Reference proteome</keyword>
<gene>
    <name evidence="1" type="ORF">Q0590_32835</name>
</gene>
<dbReference type="InterPro" id="IPR009078">
    <property type="entry name" value="Ferritin-like_SF"/>
</dbReference>
<dbReference type="Proteomes" id="UP001168528">
    <property type="component" value="Unassembled WGS sequence"/>
</dbReference>
<dbReference type="SUPFAM" id="SSF47240">
    <property type="entry name" value="Ferritin-like"/>
    <property type="match status" value="1"/>
</dbReference>